<proteinExistence type="predicted"/>
<reference evidence="2" key="1">
    <citation type="submission" date="2020-07" db="EMBL/GenBank/DDBJ databases">
        <title>Draft genome sequence of Lactobacillus helveticus strain H-8.</title>
        <authorList>
            <person name="Endo A."/>
            <person name="Maeno S."/>
            <person name="Kido Y."/>
        </authorList>
    </citation>
    <scope>NUCLEOTIDE SEQUENCE</scope>
    <source>
        <strain evidence="2">H-8</strain>
    </source>
</reference>
<dbReference type="InterPro" id="IPR003491">
    <property type="entry name" value="REP-like_C"/>
</dbReference>
<protein>
    <recommendedName>
        <fullName evidence="1">Replication initiation protein-like C-terminal domain-containing protein</fullName>
    </recommendedName>
</protein>
<dbReference type="Pfam" id="PF02486">
    <property type="entry name" value="Rep_trans"/>
    <property type="match status" value="1"/>
</dbReference>
<evidence type="ECO:0000313" key="3">
    <source>
        <dbReference type="Proteomes" id="UP000618094"/>
    </source>
</evidence>
<gene>
    <name evidence="2" type="ORF">LHEH8_08880</name>
</gene>
<dbReference type="EMBL" id="BLYO01000199">
    <property type="protein sequence ID" value="GFO99132.1"/>
    <property type="molecule type" value="Genomic_DNA"/>
</dbReference>
<dbReference type="Proteomes" id="UP000618094">
    <property type="component" value="Unassembled WGS sequence"/>
</dbReference>
<accession>A0A8H9F7S2</accession>
<evidence type="ECO:0000313" key="2">
    <source>
        <dbReference type="EMBL" id="GFO99132.1"/>
    </source>
</evidence>
<evidence type="ECO:0000259" key="1">
    <source>
        <dbReference type="Pfam" id="PF02486"/>
    </source>
</evidence>
<dbReference type="RefSeq" id="WP_057731503.1">
    <property type="nucleotide sequence ID" value="NZ_BLYO01000199.1"/>
</dbReference>
<comment type="caution">
    <text evidence="2">The sequence shown here is derived from an EMBL/GenBank/DDBJ whole genome shotgun (WGS) entry which is preliminary data.</text>
</comment>
<dbReference type="AlphaFoldDB" id="A0A8H9F7S2"/>
<organism evidence="2 3">
    <name type="scientific">Lactobacillus helveticus</name>
    <name type="common">Lactobacillus suntoryeus</name>
    <dbReference type="NCBI Taxonomy" id="1587"/>
    <lineage>
        <taxon>Bacteria</taxon>
        <taxon>Bacillati</taxon>
        <taxon>Bacillota</taxon>
        <taxon>Bacilli</taxon>
        <taxon>Lactobacillales</taxon>
        <taxon>Lactobacillaceae</taxon>
        <taxon>Lactobacillus</taxon>
    </lineage>
</organism>
<name>A0A8H9F7S2_LACHE</name>
<feature type="domain" description="Replication initiation protein-like C-terminal" evidence="1">
    <location>
        <begin position="127"/>
        <end position="254"/>
    </location>
</feature>
<sequence>MKTMNNIKIDQIRLNIPYEYVSKIDLINSKYPKEVILVNRIFHFTKLFHQTSEGHGHNGYTDSYNFGSGENGGTVSIMWNKTRKDMGILIDLTATGKALFENLAELHGVTINWQEIIRAIYKDYDGHISRIDIATDLLNYGFSINDMSQRLKEEKSFFLNKLGNKISSNRFKIVGTTDEAQTLYIGSRKSDAFLRIYDKKIEQSRIDGLYRALANECEDWIRVEGEFKHRLAKEIGTYISNLETNNIYPYLLGCVLERWSLIDINQEE</sequence>